<evidence type="ECO:0000256" key="6">
    <source>
        <dbReference type="ARBA" id="ARBA00023204"/>
    </source>
</evidence>
<dbReference type="InterPro" id="IPR015967">
    <property type="entry name" value="Rcmb_RecR_Znf"/>
</dbReference>
<dbReference type="Gene3D" id="3.40.1360.10">
    <property type="match status" value="1"/>
</dbReference>
<dbReference type="NCBIfam" id="TIGR00615">
    <property type="entry name" value="recR"/>
    <property type="match status" value="1"/>
</dbReference>
<dbReference type="PROSITE" id="PS50880">
    <property type="entry name" value="TOPRIM"/>
    <property type="match status" value="1"/>
</dbReference>
<dbReference type="STRING" id="419481.SAMN05216233_102250"/>
<feature type="domain" description="Toprim" evidence="8">
    <location>
        <begin position="81"/>
        <end position="176"/>
    </location>
</feature>
<dbReference type="GO" id="GO:0006310">
    <property type="term" value="P:DNA recombination"/>
    <property type="evidence" value="ECO:0007669"/>
    <property type="project" value="UniProtKB-UniRule"/>
</dbReference>
<keyword evidence="2 7" id="KW-0227">DNA damage</keyword>
<dbReference type="Pfam" id="PF21175">
    <property type="entry name" value="RecR_C"/>
    <property type="match status" value="1"/>
</dbReference>
<dbReference type="CDD" id="cd01025">
    <property type="entry name" value="TOPRIM_recR"/>
    <property type="match status" value="1"/>
</dbReference>
<dbReference type="EMBL" id="FMUX01000002">
    <property type="protein sequence ID" value="SCX94852.1"/>
    <property type="molecule type" value="Genomic_DNA"/>
</dbReference>
<accession>A0A1G5BXC3</accession>
<keyword evidence="10" id="KW-1185">Reference proteome</keyword>
<dbReference type="SUPFAM" id="SSF111304">
    <property type="entry name" value="Recombination protein RecR"/>
    <property type="match status" value="1"/>
</dbReference>
<proteinExistence type="inferred from homology"/>
<dbReference type="Gene3D" id="1.10.8.420">
    <property type="entry name" value="RecR Domain 1"/>
    <property type="match status" value="1"/>
</dbReference>
<dbReference type="HAMAP" id="MF_00017">
    <property type="entry name" value="RecR"/>
    <property type="match status" value="1"/>
</dbReference>
<feature type="zinc finger region" description="C4-type" evidence="7">
    <location>
        <begin position="58"/>
        <end position="73"/>
    </location>
</feature>
<dbReference type="InterPro" id="IPR034137">
    <property type="entry name" value="TOPRIM_RecR"/>
</dbReference>
<evidence type="ECO:0000256" key="1">
    <source>
        <dbReference type="ARBA" id="ARBA00022723"/>
    </source>
</evidence>
<dbReference type="PANTHER" id="PTHR30446">
    <property type="entry name" value="RECOMBINATION PROTEIN RECR"/>
    <property type="match status" value="1"/>
</dbReference>
<dbReference type="GO" id="GO:0006281">
    <property type="term" value="P:DNA repair"/>
    <property type="evidence" value="ECO:0007669"/>
    <property type="project" value="UniProtKB-UniRule"/>
</dbReference>
<dbReference type="AlphaFoldDB" id="A0A1G5BXC3"/>
<evidence type="ECO:0000313" key="10">
    <source>
        <dbReference type="Proteomes" id="UP000198870"/>
    </source>
</evidence>
<keyword evidence="4 7" id="KW-0862">Zinc</keyword>
<evidence type="ECO:0000259" key="8">
    <source>
        <dbReference type="PROSITE" id="PS50880"/>
    </source>
</evidence>
<evidence type="ECO:0000256" key="5">
    <source>
        <dbReference type="ARBA" id="ARBA00023172"/>
    </source>
</evidence>
<dbReference type="PANTHER" id="PTHR30446:SF0">
    <property type="entry name" value="RECOMBINATION PROTEIN RECR"/>
    <property type="match status" value="1"/>
</dbReference>
<comment type="similarity">
    <text evidence="7">Belongs to the RecR family.</text>
</comment>
<protein>
    <recommendedName>
        <fullName evidence="7">Recombination protein RecR</fullName>
    </recommendedName>
</protein>
<dbReference type="GO" id="GO:0003677">
    <property type="term" value="F:DNA binding"/>
    <property type="evidence" value="ECO:0007669"/>
    <property type="project" value="UniProtKB-UniRule"/>
</dbReference>
<dbReference type="InterPro" id="IPR000093">
    <property type="entry name" value="DNA_Rcmb_RecR"/>
</dbReference>
<keyword evidence="6 7" id="KW-0234">DNA repair</keyword>
<dbReference type="SMART" id="SM00493">
    <property type="entry name" value="TOPRIM"/>
    <property type="match status" value="1"/>
</dbReference>
<keyword evidence="1 7" id="KW-0479">Metal-binding</keyword>
<dbReference type="Pfam" id="PF13662">
    <property type="entry name" value="Toprim_4"/>
    <property type="match status" value="1"/>
</dbReference>
<organism evidence="9 10">
    <name type="scientific">Desulfoluna spongiiphila</name>
    <dbReference type="NCBI Taxonomy" id="419481"/>
    <lineage>
        <taxon>Bacteria</taxon>
        <taxon>Pseudomonadati</taxon>
        <taxon>Thermodesulfobacteriota</taxon>
        <taxon>Desulfobacteria</taxon>
        <taxon>Desulfobacterales</taxon>
        <taxon>Desulfolunaceae</taxon>
        <taxon>Desulfoluna</taxon>
    </lineage>
</organism>
<evidence type="ECO:0000256" key="3">
    <source>
        <dbReference type="ARBA" id="ARBA00022771"/>
    </source>
</evidence>
<name>A0A1G5BXC3_9BACT</name>
<evidence type="ECO:0000256" key="2">
    <source>
        <dbReference type="ARBA" id="ARBA00022763"/>
    </source>
</evidence>
<dbReference type="GO" id="GO:0008270">
    <property type="term" value="F:zinc ion binding"/>
    <property type="evidence" value="ECO:0007669"/>
    <property type="project" value="UniProtKB-KW"/>
</dbReference>
<evidence type="ECO:0000313" key="9">
    <source>
        <dbReference type="EMBL" id="SCX94852.1"/>
    </source>
</evidence>
<dbReference type="Gene3D" id="6.10.250.240">
    <property type="match status" value="1"/>
</dbReference>
<evidence type="ECO:0000256" key="7">
    <source>
        <dbReference type="HAMAP-Rule" id="MF_00017"/>
    </source>
</evidence>
<dbReference type="PROSITE" id="PS01300">
    <property type="entry name" value="RECR"/>
    <property type="match status" value="1"/>
</dbReference>
<dbReference type="Pfam" id="PF21176">
    <property type="entry name" value="RecR_HhH"/>
    <property type="match status" value="1"/>
</dbReference>
<keyword evidence="5 7" id="KW-0233">DNA recombination</keyword>
<dbReference type="OrthoDB" id="9802672at2"/>
<dbReference type="InterPro" id="IPR006171">
    <property type="entry name" value="TOPRIM_dom"/>
</dbReference>
<dbReference type="RefSeq" id="WP_092209005.1">
    <property type="nucleotide sequence ID" value="NZ_FMUX01000002.1"/>
</dbReference>
<dbReference type="Pfam" id="PF02132">
    <property type="entry name" value="RecR_ZnF"/>
    <property type="match status" value="1"/>
</dbReference>
<evidence type="ECO:0000256" key="4">
    <source>
        <dbReference type="ARBA" id="ARBA00022833"/>
    </source>
</evidence>
<keyword evidence="3 7" id="KW-0863">Zinc-finger</keyword>
<dbReference type="InterPro" id="IPR023627">
    <property type="entry name" value="Rcmb_RecR"/>
</dbReference>
<dbReference type="Proteomes" id="UP000198870">
    <property type="component" value="Unassembled WGS sequence"/>
</dbReference>
<reference evidence="9 10" key="1">
    <citation type="submission" date="2016-10" db="EMBL/GenBank/DDBJ databases">
        <authorList>
            <person name="de Groot N.N."/>
        </authorList>
    </citation>
    <scope>NUCLEOTIDE SEQUENCE [LARGE SCALE GENOMIC DNA]</scope>
    <source>
        <strain evidence="9 10">AA1</strain>
    </source>
</reference>
<gene>
    <name evidence="7" type="primary">recR</name>
    <name evidence="9" type="ORF">SAMN05216233_102250</name>
</gene>
<comment type="function">
    <text evidence="7">May play a role in DNA repair. It seems to be involved in an RecBC-independent recombinational process of DNA repair. It may act with RecF and RecO.</text>
</comment>
<sequence>MNHYPASLKQLIDNLARLPGIGRKSAERLALHILKAPHREADLLAGSIAEVKRRVRLCRRCFALSESDHCPICANTARDQSRICVVEKPADMAAIETSGGYSGTYHILQGALSPMDDIGPDDLRIAELLNRVKAEGPAEVILATGTNVEGEATAAYIAEKLHLLSVRVTRIASGVPMGGDLKYVDQVTLKRAMETRHDT</sequence>